<organism evidence="1 2">
    <name type="scientific">Endozoicomonas gorgoniicola</name>
    <dbReference type="NCBI Taxonomy" id="1234144"/>
    <lineage>
        <taxon>Bacteria</taxon>
        <taxon>Pseudomonadati</taxon>
        <taxon>Pseudomonadota</taxon>
        <taxon>Gammaproteobacteria</taxon>
        <taxon>Oceanospirillales</taxon>
        <taxon>Endozoicomonadaceae</taxon>
        <taxon>Endozoicomonas</taxon>
    </lineage>
</organism>
<evidence type="ECO:0000313" key="2">
    <source>
        <dbReference type="Proteomes" id="UP001209854"/>
    </source>
</evidence>
<accession>A0ABT3MT68</accession>
<proteinExistence type="predicted"/>
<keyword evidence="2" id="KW-1185">Reference proteome</keyword>
<evidence type="ECO:0000313" key="1">
    <source>
        <dbReference type="EMBL" id="MCW7552576.1"/>
    </source>
</evidence>
<dbReference type="RefSeq" id="WP_262567529.1">
    <property type="nucleotide sequence ID" value="NZ_JAPFCC010000001.1"/>
</dbReference>
<sequence length="97" mass="10610">MSYQTVLHADQRLVILRTLAEMNGYQANESILQTVLDRYGHNISRDLTVSHMQFLKEQGLISLEDVGGIQVATLNSRGEDVAAGRASVAGVKRPSAK</sequence>
<dbReference type="Proteomes" id="UP001209854">
    <property type="component" value="Unassembled WGS sequence"/>
</dbReference>
<name>A0ABT3MT68_9GAMM</name>
<dbReference type="EMBL" id="JAPFCC010000001">
    <property type="protein sequence ID" value="MCW7552576.1"/>
    <property type="molecule type" value="Genomic_DNA"/>
</dbReference>
<protein>
    <submittedName>
        <fullName evidence="1">ArsR family transcriptional regulator</fullName>
    </submittedName>
</protein>
<comment type="caution">
    <text evidence="1">The sequence shown here is derived from an EMBL/GenBank/DDBJ whole genome shotgun (WGS) entry which is preliminary data.</text>
</comment>
<reference evidence="1 2" key="1">
    <citation type="submission" date="2022-10" db="EMBL/GenBank/DDBJ databases">
        <title>High-quality genome sequences of two octocoral-associated bacteria, Endozoicomonas euniceicola EF212 and Endozoicomonas gorgoniicola PS125.</title>
        <authorList>
            <person name="Chiou Y.-J."/>
            <person name="Chen Y.-H."/>
        </authorList>
    </citation>
    <scope>NUCLEOTIDE SEQUENCE [LARGE SCALE GENOMIC DNA]</scope>
    <source>
        <strain evidence="1 2">PS125</strain>
    </source>
</reference>
<gene>
    <name evidence="1" type="ORF">NX722_07920</name>
</gene>